<dbReference type="PROSITE" id="PS00923">
    <property type="entry name" value="ASP_GLU_RACEMASE_1"/>
    <property type="match status" value="1"/>
</dbReference>
<feature type="non-terminal residue" evidence="2">
    <location>
        <position position="1"/>
    </location>
</feature>
<dbReference type="InterPro" id="IPR001920">
    <property type="entry name" value="Asp/Glu_race"/>
</dbReference>
<comment type="caution">
    <text evidence="2">The sequence shown here is derived from an EMBL/GenBank/DDBJ whole genome shotgun (WGS) entry which is preliminary data.</text>
</comment>
<feature type="non-terminal residue" evidence="2">
    <location>
        <position position="277"/>
    </location>
</feature>
<dbReference type="SUPFAM" id="SSF53681">
    <property type="entry name" value="Aspartate/glutamate racemase"/>
    <property type="match status" value="2"/>
</dbReference>
<dbReference type="Gene3D" id="3.40.50.1860">
    <property type="match status" value="2"/>
</dbReference>
<dbReference type="GO" id="GO:0009252">
    <property type="term" value="P:peptidoglycan biosynthetic process"/>
    <property type="evidence" value="ECO:0007669"/>
    <property type="project" value="TreeGrafter"/>
</dbReference>
<evidence type="ECO:0000313" key="2">
    <source>
        <dbReference type="EMBL" id="GAJ00011.1"/>
    </source>
</evidence>
<dbReference type="InterPro" id="IPR015942">
    <property type="entry name" value="Asp/Glu/hydantoin_racemase"/>
</dbReference>
<dbReference type="AlphaFoldDB" id="X1UJE9"/>
<dbReference type="Pfam" id="PF01177">
    <property type="entry name" value="Asp_Glu_race"/>
    <property type="match status" value="1"/>
</dbReference>
<proteinExistence type="predicted"/>
<dbReference type="GO" id="GO:0008881">
    <property type="term" value="F:glutamate racemase activity"/>
    <property type="evidence" value="ECO:0007669"/>
    <property type="project" value="TreeGrafter"/>
</dbReference>
<dbReference type="PANTHER" id="PTHR21198">
    <property type="entry name" value="GLUTAMATE RACEMASE"/>
    <property type="match status" value="1"/>
</dbReference>
<sequence length="277" mass="30933">ADEANMPYGKYDAEGNTDFLKEVVIKDVRFLLGRKYYELPGDSIAKTDKDPVKAIVIACNTATAFGLEIVQEAVKEWGLDITVIGIIDAGSKSAVDLLNSVGSKDRVIGVLATEGTCASNGYPEAIQKHFKNEFQHEKIMVVQQAGIGLAGAIDGDINYIEPAAAKVRDHELYLGPGLNNPLYPIDLSLWKEYNFETGRNLLVSKDSDGNIIEVQLNSVNNYIKYCVTHLVIKILQKHPDRNMNPVILGCTHYPFFKKEIHDHFMYLKNLDNNYNRI</sequence>
<name>X1UJE9_9ZZZZ</name>
<dbReference type="InterPro" id="IPR018187">
    <property type="entry name" value="Asp/Glu_racemase_AS_1"/>
</dbReference>
<protein>
    <recommendedName>
        <fullName evidence="3">Glutamate racemase</fullName>
    </recommendedName>
</protein>
<reference evidence="2" key="1">
    <citation type="journal article" date="2014" name="Front. Microbiol.">
        <title>High frequency of phylogenetically diverse reductive dehalogenase-homologous genes in deep subseafloor sedimentary metagenomes.</title>
        <authorList>
            <person name="Kawai M."/>
            <person name="Futagami T."/>
            <person name="Toyoda A."/>
            <person name="Takaki Y."/>
            <person name="Nishi S."/>
            <person name="Hori S."/>
            <person name="Arai W."/>
            <person name="Tsubouchi T."/>
            <person name="Morono Y."/>
            <person name="Uchiyama I."/>
            <person name="Ito T."/>
            <person name="Fujiyama A."/>
            <person name="Inagaki F."/>
            <person name="Takami H."/>
        </authorList>
    </citation>
    <scope>NUCLEOTIDE SEQUENCE</scope>
    <source>
        <strain evidence="2">Expedition CK06-06</strain>
    </source>
</reference>
<gene>
    <name evidence="2" type="ORF">S12H4_31710</name>
</gene>
<dbReference type="PANTHER" id="PTHR21198:SF2">
    <property type="entry name" value="GLUTAMATE RACEMASE"/>
    <property type="match status" value="1"/>
</dbReference>
<organism evidence="2">
    <name type="scientific">marine sediment metagenome</name>
    <dbReference type="NCBI Taxonomy" id="412755"/>
    <lineage>
        <taxon>unclassified sequences</taxon>
        <taxon>metagenomes</taxon>
        <taxon>ecological metagenomes</taxon>
    </lineage>
</organism>
<accession>X1UJE9</accession>
<keyword evidence="1" id="KW-0413">Isomerase</keyword>
<dbReference type="EMBL" id="BARW01018531">
    <property type="protein sequence ID" value="GAJ00011.1"/>
    <property type="molecule type" value="Genomic_DNA"/>
</dbReference>
<evidence type="ECO:0000256" key="1">
    <source>
        <dbReference type="ARBA" id="ARBA00023235"/>
    </source>
</evidence>
<evidence type="ECO:0008006" key="3">
    <source>
        <dbReference type="Google" id="ProtNLM"/>
    </source>
</evidence>